<reference evidence="7 8" key="1">
    <citation type="journal article" date="2018" name="G3 (Bethesda)">
        <title>Phylogenetic and Phylogenomic Definition of Rhizopus Species.</title>
        <authorList>
            <person name="Gryganskyi A.P."/>
            <person name="Golan J."/>
            <person name="Dolatabadi S."/>
            <person name="Mondo S."/>
            <person name="Robb S."/>
            <person name="Idnurm A."/>
            <person name="Muszewska A."/>
            <person name="Steczkiewicz K."/>
            <person name="Masonjones S."/>
            <person name="Liao H.L."/>
            <person name="Gajdeczka M.T."/>
            <person name="Anike F."/>
            <person name="Vuek A."/>
            <person name="Anishchenko I.M."/>
            <person name="Voigt K."/>
            <person name="de Hoog G.S."/>
            <person name="Smith M.E."/>
            <person name="Heitman J."/>
            <person name="Vilgalys R."/>
            <person name="Stajich J.E."/>
        </authorList>
    </citation>
    <scope>NUCLEOTIDE SEQUENCE [LARGE SCALE GENOMIC DNA]</scope>
    <source>
        <strain evidence="7 8">LSU 92-RS-03</strain>
    </source>
</reference>
<evidence type="ECO:0000259" key="6">
    <source>
        <dbReference type="Pfam" id="PF01619"/>
    </source>
</evidence>
<comment type="similarity">
    <text evidence="1 5">Belongs to the proline oxidase family.</text>
</comment>
<comment type="function">
    <text evidence="5">Converts proline to delta-1-pyrroline-5-carboxylate.</text>
</comment>
<dbReference type="PANTHER" id="PTHR13914:SF0">
    <property type="entry name" value="PROLINE DEHYDROGENASE 1, MITOCHONDRIAL"/>
    <property type="match status" value="1"/>
</dbReference>
<evidence type="ECO:0000256" key="5">
    <source>
        <dbReference type="RuleBase" id="RU364054"/>
    </source>
</evidence>
<evidence type="ECO:0000313" key="8">
    <source>
        <dbReference type="Proteomes" id="UP000253551"/>
    </source>
</evidence>
<keyword evidence="5" id="KW-0285">Flavoprotein</keyword>
<keyword evidence="8" id="KW-1185">Reference proteome</keyword>
<dbReference type="InterPro" id="IPR002872">
    <property type="entry name" value="Proline_DH_dom"/>
</dbReference>
<dbReference type="GO" id="GO:0004657">
    <property type="term" value="F:proline dehydrogenase activity"/>
    <property type="evidence" value="ECO:0007669"/>
    <property type="project" value="UniProtKB-EC"/>
</dbReference>
<dbReference type="GO" id="GO:0071949">
    <property type="term" value="F:FAD binding"/>
    <property type="evidence" value="ECO:0007669"/>
    <property type="project" value="TreeGrafter"/>
</dbReference>
<dbReference type="EMBL" id="PJQM01004091">
    <property type="protein sequence ID" value="RCH85766.1"/>
    <property type="molecule type" value="Genomic_DNA"/>
</dbReference>
<dbReference type="GO" id="GO:0010133">
    <property type="term" value="P:L-proline catabolic process to L-glutamate"/>
    <property type="evidence" value="ECO:0007669"/>
    <property type="project" value="TreeGrafter"/>
</dbReference>
<keyword evidence="3 5" id="KW-0560">Oxidoreductase</keyword>
<gene>
    <name evidence="7" type="ORF">CU098_002730</name>
</gene>
<feature type="domain" description="Proline dehydrogenase" evidence="6">
    <location>
        <begin position="209"/>
        <end position="558"/>
    </location>
</feature>
<dbReference type="Gene3D" id="3.20.20.220">
    <property type="match status" value="2"/>
</dbReference>
<dbReference type="PANTHER" id="PTHR13914">
    <property type="entry name" value="PROLINE OXIDASE"/>
    <property type="match status" value="1"/>
</dbReference>
<dbReference type="AlphaFoldDB" id="A0A367J777"/>
<evidence type="ECO:0000256" key="1">
    <source>
        <dbReference type="ARBA" id="ARBA00005869"/>
    </source>
</evidence>
<protein>
    <recommendedName>
        <fullName evidence="2 5">Proline dehydrogenase</fullName>
        <ecNumber evidence="2 5">1.5.5.2</ecNumber>
    </recommendedName>
</protein>
<evidence type="ECO:0000256" key="4">
    <source>
        <dbReference type="ARBA" id="ARBA00023062"/>
    </source>
</evidence>
<keyword evidence="5" id="KW-0274">FAD</keyword>
<feature type="non-terminal residue" evidence="7">
    <location>
        <position position="1"/>
    </location>
</feature>
<name>A0A367J777_RHIST</name>
<keyword evidence="4 5" id="KW-0642">Proline metabolism</keyword>
<dbReference type="Pfam" id="PF01619">
    <property type="entry name" value="Pro_dh"/>
    <property type="match status" value="1"/>
</dbReference>
<evidence type="ECO:0000256" key="3">
    <source>
        <dbReference type="ARBA" id="ARBA00023002"/>
    </source>
</evidence>
<sequence length="597" mass="68313">PFSCRHAYTLTCRFHSKSYHHPHTHEMPVRTLSYIATVSAASAYYYFQHSDQDRKHSIIGPTSTQLQDEHNRVAVQARSTPEILLGLFVYKLCTFPWIADTAPYVLRLAEACHLQAPVYWFIKHTFFNQFCGGETAEECVATMNRLSQSNINCILDLSIESDLPPPSKDNAGKYAQQEHNADLTLDMIKTCLKTASQSSLNDAFAAIKLTALAPPELLLRLNQVMYFLDKAFEKYQVDGRIGRNGVEYVTSHICPAPHTKQQEQERNQILSRFTDQKYTLDYVEYTKLFNLNGMGYKVWWETDSDKTEKDVYLTLEDLHAYGRMLHRLDQVCQLAQDKGVGIMVDAEQSYFQEAIDHVAMNLQEKYNRRDDMDHSPTVYNTYQMYTKAAQKKLERDFERAERGNFAFAVKLVRGAYMISERKRAEQLNYESPIHNTIEDTHHSYNNGIRFLLGRLQHYQETAGQPLTASTAPVVFMVASHNRESTILTVEEMEQHHVSPGSGVVHFGQLFGMQDQITYTLGKNGYSVYKYLPYGRIDQVIPYLLRRAQENSSVLGGVNKELALMWQELKYRLAGLITTTQSLDGNSNGDNTISTETA</sequence>
<dbReference type="STRING" id="4846.A0A367J777"/>
<accession>A0A367J777</accession>
<evidence type="ECO:0000256" key="2">
    <source>
        <dbReference type="ARBA" id="ARBA00012695"/>
    </source>
</evidence>
<dbReference type="OrthoDB" id="5464at2759"/>
<dbReference type="InterPro" id="IPR015659">
    <property type="entry name" value="Proline_oxidase"/>
</dbReference>
<comment type="caution">
    <text evidence="7">The sequence shown here is derived from an EMBL/GenBank/DDBJ whole genome shotgun (WGS) entry which is preliminary data.</text>
</comment>
<comment type="catalytic activity">
    <reaction evidence="5">
        <text>L-proline + a quinone = (S)-1-pyrroline-5-carboxylate + a quinol + H(+)</text>
        <dbReference type="Rhea" id="RHEA:23784"/>
        <dbReference type="ChEBI" id="CHEBI:15378"/>
        <dbReference type="ChEBI" id="CHEBI:17388"/>
        <dbReference type="ChEBI" id="CHEBI:24646"/>
        <dbReference type="ChEBI" id="CHEBI:60039"/>
        <dbReference type="ChEBI" id="CHEBI:132124"/>
        <dbReference type="EC" id="1.5.5.2"/>
    </reaction>
</comment>
<organism evidence="7 8">
    <name type="scientific">Rhizopus stolonifer</name>
    <name type="common">Rhizopus nigricans</name>
    <dbReference type="NCBI Taxonomy" id="4846"/>
    <lineage>
        <taxon>Eukaryota</taxon>
        <taxon>Fungi</taxon>
        <taxon>Fungi incertae sedis</taxon>
        <taxon>Mucoromycota</taxon>
        <taxon>Mucoromycotina</taxon>
        <taxon>Mucoromycetes</taxon>
        <taxon>Mucorales</taxon>
        <taxon>Mucorineae</taxon>
        <taxon>Rhizopodaceae</taxon>
        <taxon>Rhizopus</taxon>
    </lineage>
</organism>
<comment type="cofactor">
    <cofactor evidence="5">
        <name>FAD</name>
        <dbReference type="ChEBI" id="CHEBI:57692"/>
    </cofactor>
</comment>
<dbReference type="Proteomes" id="UP000253551">
    <property type="component" value="Unassembled WGS sequence"/>
</dbReference>
<proteinExistence type="inferred from homology"/>
<dbReference type="InterPro" id="IPR029041">
    <property type="entry name" value="FAD-linked_oxidoreductase-like"/>
</dbReference>
<dbReference type="GO" id="GO:0005739">
    <property type="term" value="C:mitochondrion"/>
    <property type="evidence" value="ECO:0007669"/>
    <property type="project" value="TreeGrafter"/>
</dbReference>
<evidence type="ECO:0000313" key="7">
    <source>
        <dbReference type="EMBL" id="RCH85766.1"/>
    </source>
</evidence>
<dbReference type="EC" id="1.5.5.2" evidence="2 5"/>
<dbReference type="SUPFAM" id="SSF51730">
    <property type="entry name" value="FAD-linked oxidoreductase"/>
    <property type="match status" value="1"/>
</dbReference>